<dbReference type="Gene3D" id="3.30.70.370">
    <property type="match status" value="1"/>
</dbReference>
<dbReference type="SUPFAM" id="SSF56672">
    <property type="entry name" value="DNA/RNA polymerases"/>
    <property type="match status" value="2"/>
</dbReference>
<evidence type="ECO:0000313" key="6">
    <source>
        <dbReference type="Proteomes" id="UP000079169"/>
    </source>
</evidence>
<sequence length="402" mass="47571">MFTIIDRYYQEQMYSATQRQMLEAESKEQALQRQKVEYRKALEQQMQEELDKKKELKYRQYQEEQRVTQGEIDRMTKQDEKYREEKQNKMMKLRQDMEESLKSREQMRQHEKLQNQELEKKVESYWEQSSRHEVEMKHGREEKQKLIDKCTLESNEINASMSITGREIDAPIDDPLIAFWLLNPDQVDLHYKDICSKLQLDHAQSVNDICVFYEMEMPVLNIISLMELQSILVDRQQCRDIEAQIPPTEEAPVTATSTKTAGLITPIKSLTAPIMPTTTSSNTMVNLEYEAHKQAGRIINLNSPQQLAHVLYNELKLDAKYNLQHSLYQEHQYEDEDIHLLLQIHDELVWHVREDILHHVIPIVKHCMEKLSGVWSTELTLCLPLPVKLSWGYNWGDMKPVQ</sequence>
<keyword evidence="1" id="KW-0235">DNA replication</keyword>
<proteinExistence type="predicted"/>
<name>A0A3Q0IIM2_DIACI</name>
<evidence type="ECO:0000259" key="4">
    <source>
        <dbReference type="Pfam" id="PF00476"/>
    </source>
</evidence>
<evidence type="ECO:0000259" key="5">
    <source>
        <dbReference type="Pfam" id="PF13868"/>
    </source>
</evidence>
<dbReference type="KEGG" id="dci:113465619"/>
<organism evidence="6 7">
    <name type="scientific">Diaphorina citri</name>
    <name type="common">Asian citrus psyllid</name>
    <dbReference type="NCBI Taxonomy" id="121845"/>
    <lineage>
        <taxon>Eukaryota</taxon>
        <taxon>Metazoa</taxon>
        <taxon>Ecdysozoa</taxon>
        <taxon>Arthropoda</taxon>
        <taxon>Hexapoda</taxon>
        <taxon>Insecta</taxon>
        <taxon>Pterygota</taxon>
        <taxon>Neoptera</taxon>
        <taxon>Paraneoptera</taxon>
        <taxon>Hemiptera</taxon>
        <taxon>Sternorrhyncha</taxon>
        <taxon>Psylloidea</taxon>
        <taxon>Psyllidae</taxon>
        <taxon>Diaphorininae</taxon>
        <taxon>Diaphorina</taxon>
    </lineage>
</organism>
<keyword evidence="6" id="KW-1185">Reference proteome</keyword>
<evidence type="ECO:0000256" key="2">
    <source>
        <dbReference type="ARBA" id="ARBA00023054"/>
    </source>
</evidence>
<evidence type="ECO:0000256" key="3">
    <source>
        <dbReference type="SAM" id="Coils"/>
    </source>
</evidence>
<dbReference type="PaxDb" id="121845-A0A3Q0IIM2"/>
<dbReference type="PANTHER" id="PTHR10133:SF27">
    <property type="entry name" value="DNA POLYMERASE NU"/>
    <property type="match status" value="1"/>
</dbReference>
<reference evidence="7" key="1">
    <citation type="submission" date="2025-08" db="UniProtKB">
        <authorList>
            <consortium name="RefSeq"/>
        </authorList>
    </citation>
    <scope>IDENTIFICATION</scope>
</reference>
<accession>A0A3Q0IIM2</accession>
<evidence type="ECO:0000313" key="7">
    <source>
        <dbReference type="RefSeq" id="XP_026676081.1"/>
    </source>
</evidence>
<dbReference type="InterPro" id="IPR043597">
    <property type="entry name" value="TPH_dom"/>
</dbReference>
<dbReference type="Pfam" id="PF00476">
    <property type="entry name" value="DNA_pol_A"/>
    <property type="match status" value="1"/>
</dbReference>
<feature type="domain" description="Trichohyalin-plectin-homology" evidence="5">
    <location>
        <begin position="7"/>
        <end position="145"/>
    </location>
</feature>
<dbReference type="Proteomes" id="UP000079169">
    <property type="component" value="Unplaced"/>
</dbReference>
<evidence type="ECO:0000256" key="1">
    <source>
        <dbReference type="ARBA" id="ARBA00022705"/>
    </source>
</evidence>
<dbReference type="Pfam" id="PF13868">
    <property type="entry name" value="TPH"/>
    <property type="match status" value="1"/>
</dbReference>
<feature type="coiled-coil region" evidence="3">
    <location>
        <begin position="14"/>
        <end position="121"/>
    </location>
</feature>
<dbReference type="InterPro" id="IPR002298">
    <property type="entry name" value="DNA_polymerase_A"/>
</dbReference>
<feature type="domain" description="DNA-directed DNA polymerase family A palm" evidence="4">
    <location>
        <begin position="330"/>
        <end position="397"/>
    </location>
</feature>
<dbReference type="InterPro" id="IPR001098">
    <property type="entry name" value="DNA-dir_DNA_pol_A_palm_dom"/>
</dbReference>
<dbReference type="PANTHER" id="PTHR10133">
    <property type="entry name" value="DNA POLYMERASE I"/>
    <property type="match status" value="1"/>
</dbReference>
<dbReference type="GO" id="GO:0006261">
    <property type="term" value="P:DNA-templated DNA replication"/>
    <property type="evidence" value="ECO:0007669"/>
    <property type="project" value="InterPro"/>
</dbReference>
<dbReference type="InterPro" id="IPR043502">
    <property type="entry name" value="DNA/RNA_pol_sf"/>
</dbReference>
<dbReference type="GeneID" id="113465619"/>
<protein>
    <submittedName>
        <fullName evidence="7">Uncharacterized protein LOC113465619</fullName>
    </submittedName>
</protein>
<gene>
    <name evidence="7" type="primary">LOC113465619</name>
</gene>
<keyword evidence="2 3" id="KW-0175">Coiled coil</keyword>
<dbReference type="AlphaFoldDB" id="A0A3Q0IIM2"/>
<dbReference type="GO" id="GO:0003887">
    <property type="term" value="F:DNA-directed DNA polymerase activity"/>
    <property type="evidence" value="ECO:0007669"/>
    <property type="project" value="InterPro"/>
</dbReference>
<dbReference type="GO" id="GO:0006302">
    <property type="term" value="P:double-strand break repair"/>
    <property type="evidence" value="ECO:0007669"/>
    <property type="project" value="TreeGrafter"/>
</dbReference>
<dbReference type="GO" id="GO:0003677">
    <property type="term" value="F:DNA binding"/>
    <property type="evidence" value="ECO:0007669"/>
    <property type="project" value="InterPro"/>
</dbReference>
<dbReference type="RefSeq" id="XP_026676081.1">
    <property type="nucleotide sequence ID" value="XM_026820280.1"/>
</dbReference>